<dbReference type="AlphaFoldDB" id="A0AB39BU58"/>
<dbReference type="RefSeq" id="WP_368504708.1">
    <property type="nucleotide sequence ID" value="NZ_CP162551.1"/>
</dbReference>
<feature type="signal peptide" evidence="8">
    <location>
        <begin position="1"/>
        <end position="21"/>
    </location>
</feature>
<reference evidence="11" key="1">
    <citation type="submission" date="2024-07" db="EMBL/GenBank/DDBJ databases">
        <title>Identification and characteristics of an arsenic-resistant bacterial isolate, which belongs to a novel species.</title>
        <authorList>
            <person name="Juszczyk A."/>
            <person name="Kowalczyk A."/>
            <person name="Was K."/>
            <person name="Kosowicz W."/>
            <person name="Budzyn A."/>
            <person name="Latowski D."/>
        </authorList>
    </citation>
    <scope>NUCLEOTIDE SEQUENCE</scope>
    <source>
        <strain evidence="11">As8PL</strain>
    </source>
</reference>
<dbReference type="NCBIfam" id="TIGR02887">
    <property type="entry name" value="spore_ger_x_C"/>
    <property type="match status" value="1"/>
</dbReference>
<dbReference type="Pfam" id="PF05504">
    <property type="entry name" value="Spore_GerAC"/>
    <property type="match status" value="1"/>
</dbReference>
<keyword evidence="4 8" id="KW-0732">Signal</keyword>
<comment type="subcellular location">
    <subcellularLocation>
        <location evidence="1">Membrane</location>
        <topology evidence="1">Lipid-anchor</topology>
    </subcellularLocation>
</comment>
<dbReference type="Gene3D" id="3.30.300.210">
    <property type="entry name" value="Nutrient germinant receptor protein C, domain 3"/>
    <property type="match status" value="1"/>
</dbReference>
<dbReference type="InterPro" id="IPR008844">
    <property type="entry name" value="Spore_GerAC-like"/>
</dbReference>
<feature type="domain" description="Spore germination protein N-terminal" evidence="10">
    <location>
        <begin position="20"/>
        <end position="188"/>
    </location>
</feature>
<dbReference type="InterPro" id="IPR057336">
    <property type="entry name" value="GerAC_N"/>
</dbReference>
<feature type="domain" description="Spore germination GerAC-like C-terminal" evidence="9">
    <location>
        <begin position="200"/>
        <end position="367"/>
    </location>
</feature>
<sequence>MIKKMILLLCCLILMSGCWDSRYLKDTQLIYSGSFDLEEDGQVKTSVSIPRADTGQDQQAQARVVTAIGNTVRQSRLRIDQEVSGRLDAAKTRVILIGEEAAKTDVYSFLDVFYRDPRSPLNAYLAITSGKAGPYLEVNVENHPLVSEYLRDLIDAGEQATIFPVTNIQFVCPILFDPGQDVILPYLNIKEDSEDIHGNQIALFNERKFSGTLGTEEGTMLLLLMDKLKRTANFTVKVTDDKYPRVNNFITVQVAGIERDLTVVEEAGRIHADVNLIIKVNAIEYPEDGFAEREITVELNEKLGEHFQDVANRTMKQLQEANCDALGIGRELMAFQRDVWLRNTNWKEVYPNIELHAHTKTEIVKHGIIN</sequence>
<accession>A0AB39BU58</accession>
<evidence type="ECO:0000256" key="4">
    <source>
        <dbReference type="ARBA" id="ARBA00022729"/>
    </source>
</evidence>
<dbReference type="PANTHER" id="PTHR35789:SF1">
    <property type="entry name" value="SPORE GERMINATION PROTEIN B3"/>
    <property type="match status" value="1"/>
</dbReference>
<evidence type="ECO:0000256" key="6">
    <source>
        <dbReference type="ARBA" id="ARBA00023139"/>
    </source>
</evidence>
<evidence type="ECO:0000256" key="2">
    <source>
        <dbReference type="ARBA" id="ARBA00007886"/>
    </source>
</evidence>
<keyword evidence="6" id="KW-0564">Palmitate</keyword>
<evidence type="ECO:0000256" key="3">
    <source>
        <dbReference type="ARBA" id="ARBA00022544"/>
    </source>
</evidence>
<dbReference type="GO" id="GO:0016020">
    <property type="term" value="C:membrane"/>
    <property type="evidence" value="ECO:0007669"/>
    <property type="project" value="UniProtKB-SubCell"/>
</dbReference>
<keyword evidence="5" id="KW-0472">Membrane</keyword>
<evidence type="ECO:0000256" key="5">
    <source>
        <dbReference type="ARBA" id="ARBA00023136"/>
    </source>
</evidence>
<dbReference type="PANTHER" id="PTHR35789">
    <property type="entry name" value="SPORE GERMINATION PROTEIN B3"/>
    <property type="match status" value="1"/>
</dbReference>
<keyword evidence="7" id="KW-0449">Lipoprotein</keyword>
<dbReference type="PROSITE" id="PS51257">
    <property type="entry name" value="PROKAR_LIPOPROTEIN"/>
    <property type="match status" value="1"/>
</dbReference>
<dbReference type="Pfam" id="PF25198">
    <property type="entry name" value="Spore_GerAC_N"/>
    <property type="match status" value="1"/>
</dbReference>
<dbReference type="InterPro" id="IPR038501">
    <property type="entry name" value="Spore_GerAC_C_sf"/>
</dbReference>
<keyword evidence="3" id="KW-0309">Germination</keyword>
<evidence type="ECO:0000259" key="9">
    <source>
        <dbReference type="Pfam" id="PF05504"/>
    </source>
</evidence>
<dbReference type="GO" id="GO:0009847">
    <property type="term" value="P:spore germination"/>
    <property type="evidence" value="ECO:0007669"/>
    <property type="project" value="InterPro"/>
</dbReference>
<evidence type="ECO:0000256" key="8">
    <source>
        <dbReference type="SAM" id="SignalP"/>
    </source>
</evidence>
<proteinExistence type="inferred from homology"/>
<feature type="chain" id="PRO_5044347532" evidence="8">
    <location>
        <begin position="22"/>
        <end position="370"/>
    </location>
</feature>
<dbReference type="EMBL" id="CP162551">
    <property type="protein sequence ID" value="XDI37353.1"/>
    <property type="molecule type" value="Genomic_DNA"/>
</dbReference>
<dbReference type="InterPro" id="IPR046953">
    <property type="entry name" value="Spore_GerAC-like_C"/>
</dbReference>
<organism evidence="11">
    <name type="scientific">Alkalihalophilus sp. As8PL</name>
    <dbReference type="NCBI Taxonomy" id="3237103"/>
    <lineage>
        <taxon>Bacteria</taxon>
        <taxon>Bacillati</taxon>
        <taxon>Bacillota</taxon>
        <taxon>Bacilli</taxon>
        <taxon>Bacillales</taxon>
        <taxon>Bacillaceae</taxon>
        <taxon>Alkalihalophilus</taxon>
    </lineage>
</organism>
<evidence type="ECO:0000259" key="10">
    <source>
        <dbReference type="Pfam" id="PF25198"/>
    </source>
</evidence>
<gene>
    <name evidence="11" type="ORF">AB3N04_03280</name>
</gene>
<evidence type="ECO:0000256" key="1">
    <source>
        <dbReference type="ARBA" id="ARBA00004635"/>
    </source>
</evidence>
<protein>
    <submittedName>
        <fullName evidence="11">Ger(X)C family spore germination protein</fullName>
    </submittedName>
</protein>
<comment type="similarity">
    <text evidence="2">Belongs to the GerABKC lipoprotein family.</text>
</comment>
<evidence type="ECO:0000313" key="11">
    <source>
        <dbReference type="EMBL" id="XDI37353.1"/>
    </source>
</evidence>
<name>A0AB39BU58_9BACI</name>
<evidence type="ECO:0000256" key="7">
    <source>
        <dbReference type="ARBA" id="ARBA00023288"/>
    </source>
</evidence>